<keyword evidence="6" id="KW-1185">Reference proteome</keyword>
<evidence type="ECO:0000259" key="5">
    <source>
        <dbReference type="PROSITE" id="PS00866"/>
    </source>
</evidence>
<dbReference type="InterPro" id="IPR005479">
    <property type="entry name" value="CPAse_ATP-bd"/>
</dbReference>
<dbReference type="InterPro" id="IPR058047">
    <property type="entry name" value="CPSase_preATP-grasp"/>
</dbReference>
<organism evidence="6 7">
    <name type="scientific">Parascaris equorum</name>
    <name type="common">Equine roundworm</name>
    <dbReference type="NCBI Taxonomy" id="6256"/>
    <lineage>
        <taxon>Eukaryota</taxon>
        <taxon>Metazoa</taxon>
        <taxon>Ecdysozoa</taxon>
        <taxon>Nematoda</taxon>
        <taxon>Chromadorea</taxon>
        <taxon>Rhabditida</taxon>
        <taxon>Spirurina</taxon>
        <taxon>Ascaridomorpha</taxon>
        <taxon>Ascaridoidea</taxon>
        <taxon>Ascarididae</taxon>
        <taxon>Parascaris</taxon>
    </lineage>
</organism>
<dbReference type="Gene3D" id="1.10.1030.10">
    <property type="entry name" value="Carbamoyl-phosphate synthetase, large subunit oligomerisation domain"/>
    <property type="match status" value="1"/>
</dbReference>
<evidence type="ECO:0000313" key="6">
    <source>
        <dbReference type="Proteomes" id="UP000887564"/>
    </source>
</evidence>
<dbReference type="InterPro" id="IPR036897">
    <property type="entry name" value="CarbamoylP_synth_lsu_oligo_sf"/>
</dbReference>
<dbReference type="PANTHER" id="PTHR11405">
    <property type="entry name" value="CARBAMOYLTRANSFERASE FAMILY MEMBER"/>
    <property type="match status" value="1"/>
</dbReference>
<dbReference type="InterPro" id="IPR005480">
    <property type="entry name" value="CPSase_lsu_oligo"/>
</dbReference>
<dbReference type="Gene3D" id="3.40.50.20">
    <property type="match status" value="1"/>
</dbReference>
<dbReference type="SUPFAM" id="SSF48108">
    <property type="entry name" value="Carbamoyl phosphate synthetase, large subunit connection domain"/>
    <property type="match status" value="1"/>
</dbReference>
<dbReference type="Pfam" id="PF02786">
    <property type="entry name" value="CPSase_L_D2"/>
    <property type="match status" value="1"/>
</dbReference>
<dbReference type="PANTHER" id="PTHR11405:SF5">
    <property type="entry name" value="CAD PROTEIN"/>
    <property type="match status" value="1"/>
</dbReference>
<evidence type="ECO:0000256" key="2">
    <source>
        <dbReference type="ARBA" id="ARBA00022737"/>
    </source>
</evidence>
<dbReference type="SMART" id="SM01096">
    <property type="entry name" value="CPSase_L_D3"/>
    <property type="match status" value="1"/>
</dbReference>
<dbReference type="Pfam" id="PF02787">
    <property type="entry name" value="CPSase_L_D3"/>
    <property type="match status" value="1"/>
</dbReference>
<evidence type="ECO:0000313" key="7">
    <source>
        <dbReference type="WBParaSite" id="PEQ_0001328201-mRNA-1"/>
    </source>
</evidence>
<sequence>MEAIIETHRKLESYTCNGLPEALLYEAKQCGFSDRQISRVIKNEKLELNVRRKRKKLGILPCVKQIDTVSAEWPAATNYLYLTYNGSCDDVAFNNVRRFASDGCFQKNGVIVLGSGVYRIGSSVEFDACCVGCILQPQWTRTDSIEEAEQFCNEVGYPCLIRPSYVLSGAAMNVAHNGVIYRLPFVYCPSFFELFYVGDFACRGCIRKTVQCWAEVF</sequence>
<dbReference type="SUPFAM" id="SSF56059">
    <property type="entry name" value="Glutathione synthetase ATP-binding domain-like"/>
    <property type="match status" value="1"/>
</dbReference>
<dbReference type="GO" id="GO:0006228">
    <property type="term" value="P:UTP biosynthetic process"/>
    <property type="evidence" value="ECO:0007669"/>
    <property type="project" value="TreeGrafter"/>
</dbReference>
<reference evidence="7" key="1">
    <citation type="submission" date="2022-11" db="UniProtKB">
        <authorList>
            <consortium name="WormBaseParasite"/>
        </authorList>
    </citation>
    <scope>IDENTIFICATION</scope>
</reference>
<name>A0A914S4L8_PAREQ</name>
<dbReference type="GO" id="GO:0004151">
    <property type="term" value="F:dihydroorotase activity"/>
    <property type="evidence" value="ECO:0007669"/>
    <property type="project" value="TreeGrafter"/>
</dbReference>
<dbReference type="WBParaSite" id="PEQ_0001328201-mRNA-1">
    <property type="protein sequence ID" value="PEQ_0001328201-mRNA-1"/>
    <property type="gene ID" value="PEQ_0001328201"/>
</dbReference>
<feature type="domain" description="Carbamoyl phosphate synthase ATP-binding" evidence="5">
    <location>
        <begin position="157"/>
        <end position="171"/>
    </location>
</feature>
<dbReference type="GO" id="GO:0004070">
    <property type="term" value="F:aspartate carbamoyltransferase activity"/>
    <property type="evidence" value="ECO:0007669"/>
    <property type="project" value="TreeGrafter"/>
</dbReference>
<keyword evidence="4" id="KW-0067">ATP-binding</keyword>
<dbReference type="SUPFAM" id="SSF52440">
    <property type="entry name" value="PreATP-grasp domain"/>
    <property type="match status" value="1"/>
</dbReference>
<keyword evidence="3" id="KW-0547">Nucleotide-binding</keyword>
<dbReference type="PROSITE" id="PS00866">
    <property type="entry name" value="CPSASE_1"/>
    <property type="match status" value="1"/>
</dbReference>
<keyword evidence="2" id="KW-0677">Repeat</keyword>
<dbReference type="GO" id="GO:0019240">
    <property type="term" value="P:citrulline biosynthetic process"/>
    <property type="evidence" value="ECO:0007669"/>
    <property type="project" value="TreeGrafter"/>
</dbReference>
<keyword evidence="1" id="KW-0436">Ligase</keyword>
<proteinExistence type="predicted"/>
<dbReference type="InterPro" id="IPR016185">
    <property type="entry name" value="PreATP-grasp_dom_sf"/>
</dbReference>
<dbReference type="GO" id="GO:0005524">
    <property type="term" value="F:ATP binding"/>
    <property type="evidence" value="ECO:0007669"/>
    <property type="project" value="UniProtKB-KW"/>
</dbReference>
<dbReference type="Pfam" id="PF25596">
    <property type="entry name" value="CPSase_L_D1"/>
    <property type="match status" value="1"/>
</dbReference>
<dbReference type="GO" id="GO:0006207">
    <property type="term" value="P:'de novo' pyrimidine nucleobase biosynthetic process"/>
    <property type="evidence" value="ECO:0007669"/>
    <property type="project" value="TreeGrafter"/>
</dbReference>
<evidence type="ECO:0000256" key="1">
    <source>
        <dbReference type="ARBA" id="ARBA00022598"/>
    </source>
</evidence>
<evidence type="ECO:0000256" key="3">
    <source>
        <dbReference type="ARBA" id="ARBA00022741"/>
    </source>
</evidence>
<dbReference type="GO" id="GO:0004088">
    <property type="term" value="F:carbamoyl-phosphate synthase (glutamine-hydrolyzing) activity"/>
    <property type="evidence" value="ECO:0007669"/>
    <property type="project" value="TreeGrafter"/>
</dbReference>
<dbReference type="AlphaFoldDB" id="A0A914S4L8"/>
<dbReference type="Proteomes" id="UP000887564">
    <property type="component" value="Unplaced"/>
</dbReference>
<dbReference type="GO" id="GO:0005829">
    <property type="term" value="C:cytosol"/>
    <property type="evidence" value="ECO:0007669"/>
    <property type="project" value="TreeGrafter"/>
</dbReference>
<protein>
    <submittedName>
        <fullName evidence="7">Carbamoyl-phosphate synthetase large subunit-like ATP-binding domain-containing protein</fullName>
    </submittedName>
</protein>
<evidence type="ECO:0000256" key="4">
    <source>
        <dbReference type="ARBA" id="ARBA00022840"/>
    </source>
</evidence>
<dbReference type="InterPro" id="IPR013815">
    <property type="entry name" value="ATP_grasp_subdomain_1"/>
</dbReference>
<dbReference type="Gene3D" id="3.30.1490.20">
    <property type="entry name" value="ATP-grasp fold, A domain"/>
    <property type="match status" value="1"/>
</dbReference>
<dbReference type="GO" id="GO:0006541">
    <property type="term" value="P:glutamine metabolic process"/>
    <property type="evidence" value="ECO:0007669"/>
    <property type="project" value="TreeGrafter"/>
</dbReference>
<accession>A0A914S4L8</accession>